<gene>
    <name evidence="1" type="ORF">K458DRAFT_391963</name>
</gene>
<accession>A0A6G1ITG8</accession>
<name>A0A6G1ITG8_9PLEO</name>
<evidence type="ECO:0000313" key="2">
    <source>
        <dbReference type="Proteomes" id="UP000799291"/>
    </source>
</evidence>
<keyword evidence="2" id="KW-1185">Reference proteome</keyword>
<dbReference type="Proteomes" id="UP000799291">
    <property type="component" value="Unassembled WGS sequence"/>
</dbReference>
<dbReference type="EMBL" id="MU005592">
    <property type="protein sequence ID" value="KAF2681169.1"/>
    <property type="molecule type" value="Genomic_DNA"/>
</dbReference>
<proteinExistence type="predicted"/>
<dbReference type="OrthoDB" id="3806855at2759"/>
<organism evidence="1 2">
    <name type="scientific">Lentithecium fluviatile CBS 122367</name>
    <dbReference type="NCBI Taxonomy" id="1168545"/>
    <lineage>
        <taxon>Eukaryota</taxon>
        <taxon>Fungi</taxon>
        <taxon>Dikarya</taxon>
        <taxon>Ascomycota</taxon>
        <taxon>Pezizomycotina</taxon>
        <taxon>Dothideomycetes</taxon>
        <taxon>Pleosporomycetidae</taxon>
        <taxon>Pleosporales</taxon>
        <taxon>Massarineae</taxon>
        <taxon>Lentitheciaceae</taxon>
        <taxon>Lentithecium</taxon>
    </lineage>
</organism>
<dbReference type="AlphaFoldDB" id="A0A6G1ITG8"/>
<reference evidence="1" key="1">
    <citation type="journal article" date="2020" name="Stud. Mycol.">
        <title>101 Dothideomycetes genomes: a test case for predicting lifestyles and emergence of pathogens.</title>
        <authorList>
            <person name="Haridas S."/>
            <person name="Albert R."/>
            <person name="Binder M."/>
            <person name="Bloem J."/>
            <person name="Labutti K."/>
            <person name="Salamov A."/>
            <person name="Andreopoulos B."/>
            <person name="Baker S."/>
            <person name="Barry K."/>
            <person name="Bills G."/>
            <person name="Bluhm B."/>
            <person name="Cannon C."/>
            <person name="Castanera R."/>
            <person name="Culley D."/>
            <person name="Daum C."/>
            <person name="Ezra D."/>
            <person name="Gonzalez J."/>
            <person name="Henrissat B."/>
            <person name="Kuo A."/>
            <person name="Liang C."/>
            <person name="Lipzen A."/>
            <person name="Lutzoni F."/>
            <person name="Magnuson J."/>
            <person name="Mondo S."/>
            <person name="Nolan M."/>
            <person name="Ohm R."/>
            <person name="Pangilinan J."/>
            <person name="Park H.-J."/>
            <person name="Ramirez L."/>
            <person name="Alfaro M."/>
            <person name="Sun H."/>
            <person name="Tritt A."/>
            <person name="Yoshinaga Y."/>
            <person name="Zwiers L.-H."/>
            <person name="Turgeon B."/>
            <person name="Goodwin S."/>
            <person name="Spatafora J."/>
            <person name="Crous P."/>
            <person name="Grigoriev I."/>
        </authorList>
    </citation>
    <scope>NUCLEOTIDE SEQUENCE</scope>
    <source>
        <strain evidence="1">CBS 122367</strain>
    </source>
</reference>
<protein>
    <submittedName>
        <fullName evidence="1">Uncharacterized protein</fullName>
    </submittedName>
</protein>
<evidence type="ECO:0000313" key="1">
    <source>
        <dbReference type="EMBL" id="KAF2681169.1"/>
    </source>
</evidence>
<sequence length="99" mass="10740">MFARLPGLDGVLVCRHYSHAVYGLNEHIKRHHNMPAAERRAQLALFKDAALLPTAEVPLPEPYGRPIDELGPAQDGFPGSTACWYAAIMATPSTALTST</sequence>